<evidence type="ECO:0000259" key="1">
    <source>
        <dbReference type="Pfam" id="PF07566"/>
    </source>
</evidence>
<proteinExistence type="predicted"/>
<gene>
    <name evidence="2" type="ORF">FXN65_02505</name>
</gene>
<name>A0A5J6QEK5_9GAMM</name>
<dbReference type="EMBL" id="CP043311">
    <property type="protein sequence ID" value="QEY60970.1"/>
    <property type="molecule type" value="Genomic_DNA"/>
</dbReference>
<evidence type="ECO:0000313" key="3">
    <source>
        <dbReference type="Proteomes" id="UP000327179"/>
    </source>
</evidence>
<reference evidence="2 3" key="1">
    <citation type="submission" date="2019-08" db="EMBL/GenBank/DDBJ databases">
        <title>Whole-genome Sequencing of e-waste polymer degrading bacterium Pseudomonas sp. strain PE08.</title>
        <authorList>
            <person name="Kirdat K."/>
            <person name="Debbarma P."/>
            <person name="Narawade N."/>
            <person name="Suyal D."/>
            <person name="Thorat V."/>
            <person name="Shouche Y."/>
            <person name="Goel R."/>
            <person name="Yadav A."/>
        </authorList>
    </citation>
    <scope>NUCLEOTIDE SEQUENCE [LARGE SCALE GENOMIC DNA]</scope>
    <source>
        <strain evidence="2 3">PE08</strain>
    </source>
</reference>
<dbReference type="KEGG" id="plal:FXN65_02505"/>
<dbReference type="Gene3D" id="3.10.20.10">
    <property type="match status" value="2"/>
</dbReference>
<organism evidence="2 3">
    <name type="scientific">Metapseudomonas lalkuanensis</name>
    <dbReference type="NCBI Taxonomy" id="2604832"/>
    <lineage>
        <taxon>Bacteria</taxon>
        <taxon>Pseudomonadati</taxon>
        <taxon>Pseudomonadota</taxon>
        <taxon>Gammaproteobacteria</taxon>
        <taxon>Pseudomonadales</taxon>
        <taxon>Pseudomonadaceae</taxon>
        <taxon>Metapseudomonas</taxon>
    </lineage>
</organism>
<evidence type="ECO:0000313" key="2">
    <source>
        <dbReference type="EMBL" id="QEY60970.1"/>
    </source>
</evidence>
<dbReference type="Proteomes" id="UP000327179">
    <property type="component" value="Chromosome"/>
</dbReference>
<keyword evidence="3" id="KW-1185">Reference proteome</keyword>
<feature type="domain" description="DUF1543" evidence="1">
    <location>
        <begin position="15"/>
        <end position="63"/>
    </location>
</feature>
<sequence>MLYVVMLGGRHPRAKIEVHDVVFAVAESLEGTYSQLREGWFGSPAGMHIDSWMAVDGVEGYKLAFTDQAPAANDPRLYFINLGGYETGIFGEAHSYLLVVARDKAEAKAKGKRQLAELRWDKPHTDNLHDVDDCIPVDCVAGRYVHLVEGDNAGIRYGSDYIVLS</sequence>
<dbReference type="InterPro" id="IPR011440">
    <property type="entry name" value="DUF1543"/>
</dbReference>
<dbReference type="AlphaFoldDB" id="A0A5J6QEK5"/>
<accession>A0A5J6QEK5</accession>
<protein>
    <submittedName>
        <fullName evidence="2">DUF1543 domain-containing protein</fullName>
    </submittedName>
</protein>
<dbReference type="RefSeq" id="WP_151131510.1">
    <property type="nucleotide sequence ID" value="NZ_CP043311.1"/>
</dbReference>
<dbReference type="Pfam" id="PF07566">
    <property type="entry name" value="DUF1543"/>
    <property type="match status" value="1"/>
</dbReference>